<dbReference type="InterPro" id="IPR002350">
    <property type="entry name" value="Kazal_dom"/>
</dbReference>
<sequence length="98" mass="11601">MYTKVCEVCDESLSVIRCPICNRYVCEKHFNTYNKRCAVCEESICDICNDALSISRCNICGRKICHKCSIEIDEVRKICFYCIISLRYKNNYRFYHAK</sequence>
<feature type="domain" description="Kazal-like" evidence="1">
    <location>
        <begin position="18"/>
        <end position="40"/>
    </location>
</feature>
<name>A0A7C5UVU0_9CREN</name>
<evidence type="ECO:0000313" key="2">
    <source>
        <dbReference type="EMBL" id="HHR96202.1"/>
    </source>
</evidence>
<dbReference type="PROSITE" id="PS00282">
    <property type="entry name" value="KAZAL_1"/>
    <property type="match status" value="1"/>
</dbReference>
<dbReference type="EMBL" id="DRUB01000094">
    <property type="protein sequence ID" value="HHR96202.1"/>
    <property type="molecule type" value="Genomic_DNA"/>
</dbReference>
<evidence type="ECO:0000259" key="1">
    <source>
        <dbReference type="PROSITE" id="PS00282"/>
    </source>
</evidence>
<protein>
    <recommendedName>
        <fullName evidence="1">Kazal-like domain-containing protein</fullName>
    </recommendedName>
</protein>
<reference evidence="2" key="1">
    <citation type="journal article" date="2020" name="mSystems">
        <title>Genome- and Community-Level Interaction Insights into Carbon Utilization and Element Cycling Functions of Hydrothermarchaeota in Hydrothermal Sediment.</title>
        <authorList>
            <person name="Zhou Z."/>
            <person name="Liu Y."/>
            <person name="Xu W."/>
            <person name="Pan J."/>
            <person name="Luo Z.H."/>
            <person name="Li M."/>
        </authorList>
    </citation>
    <scope>NUCLEOTIDE SEQUENCE [LARGE SCALE GENOMIC DNA]</scope>
    <source>
        <strain evidence="2">SpSt-1</strain>
    </source>
</reference>
<organism evidence="2">
    <name type="scientific">Ignisphaera aggregans</name>
    <dbReference type="NCBI Taxonomy" id="334771"/>
    <lineage>
        <taxon>Archaea</taxon>
        <taxon>Thermoproteota</taxon>
        <taxon>Thermoprotei</taxon>
        <taxon>Desulfurococcales</taxon>
        <taxon>Desulfurococcaceae</taxon>
        <taxon>Ignisphaera</taxon>
    </lineage>
</organism>
<accession>A0A7C5UVU0</accession>
<gene>
    <name evidence="2" type="ORF">ENL47_05205</name>
</gene>
<proteinExistence type="predicted"/>
<dbReference type="AlphaFoldDB" id="A0A7C5UVU0"/>
<comment type="caution">
    <text evidence="2">The sequence shown here is derived from an EMBL/GenBank/DDBJ whole genome shotgun (WGS) entry which is preliminary data.</text>
</comment>